<dbReference type="PANTHER" id="PTHR48111">
    <property type="entry name" value="REGULATOR OF RPOS"/>
    <property type="match status" value="1"/>
</dbReference>
<dbReference type="Proteomes" id="UP000733744">
    <property type="component" value="Unassembled WGS sequence"/>
</dbReference>
<dbReference type="CDD" id="cd00383">
    <property type="entry name" value="trans_reg_C"/>
    <property type="match status" value="1"/>
</dbReference>
<dbReference type="Gene3D" id="6.10.250.690">
    <property type="match status" value="1"/>
</dbReference>
<dbReference type="SMART" id="SM00448">
    <property type="entry name" value="REC"/>
    <property type="match status" value="1"/>
</dbReference>
<evidence type="ECO:0000313" key="6">
    <source>
        <dbReference type="EMBL" id="TRX01017.1"/>
    </source>
</evidence>
<keyword evidence="1 3" id="KW-0238">DNA-binding</keyword>
<dbReference type="Pfam" id="PF00486">
    <property type="entry name" value="Trans_reg_C"/>
    <property type="match status" value="1"/>
</dbReference>
<dbReference type="RefSeq" id="WP_127028290.1">
    <property type="nucleotide sequence ID" value="NZ_RYFG02000023.1"/>
</dbReference>
<dbReference type="PROSITE" id="PS50110">
    <property type="entry name" value="RESPONSE_REGULATORY"/>
    <property type="match status" value="1"/>
</dbReference>
<sequence length="234" mass="26593">MKTAGPLLLLIEDDPQLRPLLITTLESQDYKVLAVAGGREGLTFARNRQPGLLILDLGLPDIDGQEVIRRLRTWSELPIIVLSARDQESDITQALDNGADDYLTKPFSTAELMSRVKALLRRVAKLPGGAQEYFQVGELKVELTKRRVFVGEREVHLTLIEFRLLSELVRNAGFVVTHRQLLEKVWGASYVEHSHYLRIYMAQLRHKIESDPARPRYFLTEAGVGYRLCAEDMP</sequence>
<dbReference type="CDD" id="cd17620">
    <property type="entry name" value="REC_OmpR_KdpE-like"/>
    <property type="match status" value="1"/>
</dbReference>
<dbReference type="InterPro" id="IPR039420">
    <property type="entry name" value="WalR-like"/>
</dbReference>
<name>A0ABY3CE16_9GAMM</name>
<gene>
    <name evidence="6" type="ORF">EKO24_004410</name>
</gene>
<evidence type="ECO:0000256" key="1">
    <source>
        <dbReference type="ARBA" id="ARBA00023125"/>
    </source>
</evidence>
<dbReference type="EMBL" id="RYFG02000023">
    <property type="protein sequence ID" value="TRX01017.1"/>
    <property type="molecule type" value="Genomic_DNA"/>
</dbReference>
<protein>
    <submittedName>
        <fullName evidence="6">Response regulator</fullName>
    </submittedName>
</protein>
<evidence type="ECO:0000313" key="7">
    <source>
        <dbReference type="Proteomes" id="UP000733744"/>
    </source>
</evidence>
<feature type="DNA-binding region" description="OmpR/PhoB-type" evidence="3">
    <location>
        <begin position="131"/>
        <end position="230"/>
    </location>
</feature>
<dbReference type="PANTHER" id="PTHR48111:SF50">
    <property type="entry name" value="KDP OPERON TRANSCRIPTIONAL REGULATORY PROTEIN KDPE"/>
    <property type="match status" value="1"/>
</dbReference>
<accession>A0ABY3CE16</accession>
<organism evidence="6 7">
    <name type="scientific">Candidatus Methylobacter oryzae</name>
    <dbReference type="NCBI Taxonomy" id="2497749"/>
    <lineage>
        <taxon>Bacteria</taxon>
        <taxon>Pseudomonadati</taxon>
        <taxon>Pseudomonadota</taxon>
        <taxon>Gammaproteobacteria</taxon>
        <taxon>Methylococcales</taxon>
        <taxon>Methylococcaceae</taxon>
        <taxon>Methylobacter</taxon>
    </lineage>
</organism>
<dbReference type="InterPro" id="IPR036388">
    <property type="entry name" value="WH-like_DNA-bd_sf"/>
</dbReference>
<reference evidence="6 7" key="1">
    <citation type="journal article" date="2019" name="Antonie Van Leeuwenhoek">
        <title>Description of 'Ca. Methylobacter oryzae' KRF1, a novel species from the environmentally important Methylobacter clade 2.</title>
        <authorList>
            <person name="Khatri K."/>
            <person name="Mohite J.A."/>
            <person name="Pandit P.S."/>
            <person name="Bahulikar R."/>
            <person name="Rahalkar M.C."/>
        </authorList>
    </citation>
    <scope>NUCLEOTIDE SEQUENCE [LARGE SCALE GENOMIC DNA]</scope>
    <source>
        <strain evidence="6 7">KRF1</strain>
    </source>
</reference>
<dbReference type="InterPro" id="IPR001867">
    <property type="entry name" value="OmpR/PhoB-type_DNA-bd"/>
</dbReference>
<proteinExistence type="predicted"/>
<dbReference type="Gene3D" id="1.10.10.10">
    <property type="entry name" value="Winged helix-like DNA-binding domain superfamily/Winged helix DNA-binding domain"/>
    <property type="match status" value="1"/>
</dbReference>
<dbReference type="SMART" id="SM00862">
    <property type="entry name" value="Trans_reg_C"/>
    <property type="match status" value="1"/>
</dbReference>
<keyword evidence="7" id="KW-1185">Reference proteome</keyword>
<evidence type="ECO:0000256" key="3">
    <source>
        <dbReference type="PROSITE-ProRule" id="PRU01091"/>
    </source>
</evidence>
<dbReference type="SUPFAM" id="SSF52172">
    <property type="entry name" value="CheY-like"/>
    <property type="match status" value="1"/>
</dbReference>
<feature type="domain" description="OmpR/PhoB-type" evidence="5">
    <location>
        <begin position="131"/>
        <end position="230"/>
    </location>
</feature>
<dbReference type="Gene3D" id="3.40.50.2300">
    <property type="match status" value="1"/>
</dbReference>
<evidence type="ECO:0000259" key="5">
    <source>
        <dbReference type="PROSITE" id="PS51755"/>
    </source>
</evidence>
<dbReference type="Pfam" id="PF00072">
    <property type="entry name" value="Response_reg"/>
    <property type="match status" value="1"/>
</dbReference>
<evidence type="ECO:0000259" key="4">
    <source>
        <dbReference type="PROSITE" id="PS50110"/>
    </source>
</evidence>
<keyword evidence="2" id="KW-0597">Phosphoprotein</keyword>
<feature type="modified residue" description="4-aspartylphosphate" evidence="2">
    <location>
        <position position="56"/>
    </location>
</feature>
<feature type="domain" description="Response regulatory" evidence="4">
    <location>
        <begin position="7"/>
        <end position="120"/>
    </location>
</feature>
<dbReference type="InterPro" id="IPR011006">
    <property type="entry name" value="CheY-like_superfamily"/>
</dbReference>
<dbReference type="PROSITE" id="PS51755">
    <property type="entry name" value="OMPR_PHOB"/>
    <property type="match status" value="1"/>
</dbReference>
<dbReference type="InterPro" id="IPR001789">
    <property type="entry name" value="Sig_transdc_resp-reg_receiver"/>
</dbReference>
<comment type="caution">
    <text evidence="6">The sequence shown here is derived from an EMBL/GenBank/DDBJ whole genome shotgun (WGS) entry which is preliminary data.</text>
</comment>
<evidence type="ECO:0000256" key="2">
    <source>
        <dbReference type="PROSITE-ProRule" id="PRU00169"/>
    </source>
</evidence>